<sequence>MANSGSCAGSEERTMEGKVSLDDKKDFSSAESDADLYIENESELKDLCIKNMAFGNKLTPNDIHITRLGHAMTNHVYKVKIARCDPSMPLNLILKISTPYTSTIYDKGLQDEVSEVLGSARCGPRILSNFSCGMIQEYIDGHPLDFDLCLNISTLTSIASEVGKFHRRATAAAPSHWNRTPILWRKIDGWIPIARRMVSDNSLDIDIEGIAECCNSFRKILDNHIKLSNSPSNTILFCHNDLCGKNIIRTAHGIRLIDFDYSGFNYAGSDIAKFFSEISTRYHGVYPYVSIYDSLDVDHEIKVMFISIYLSEVLGKNVPPSDKLVEEFITSLQIHILGITLFWCLWGITMAERPESELSVEKDAFLHCARYRYKYYKDNARKLLEAGIIPGSLENQ</sequence>
<comment type="caution">
    <text evidence="3">The sequence shown here is derived from an EMBL/GenBank/DDBJ whole genome shotgun (WGS) entry which is preliminary data.</text>
</comment>
<dbReference type="STRING" id="1537102.L1LGK6"/>
<dbReference type="InterPro" id="IPR011009">
    <property type="entry name" value="Kinase-like_dom_sf"/>
</dbReference>
<feature type="region of interest" description="Disordered" evidence="2">
    <location>
        <begin position="1"/>
        <end position="26"/>
    </location>
</feature>
<organism evidence="3 4">
    <name type="scientific">Theileria equi strain WA</name>
    <dbReference type="NCBI Taxonomy" id="1537102"/>
    <lineage>
        <taxon>Eukaryota</taxon>
        <taxon>Sar</taxon>
        <taxon>Alveolata</taxon>
        <taxon>Apicomplexa</taxon>
        <taxon>Aconoidasida</taxon>
        <taxon>Piroplasmida</taxon>
        <taxon>Theileriidae</taxon>
        <taxon>Theileria</taxon>
    </lineage>
</organism>
<dbReference type="PANTHER" id="PTHR22603:SF93">
    <property type="entry name" value="RE24176P"/>
    <property type="match status" value="1"/>
</dbReference>
<dbReference type="AlphaFoldDB" id="L1LGK6"/>
<dbReference type="Gene3D" id="3.30.200.20">
    <property type="entry name" value="Phosphorylase Kinase, domain 1"/>
    <property type="match status" value="1"/>
</dbReference>
<dbReference type="SUPFAM" id="SSF56112">
    <property type="entry name" value="Protein kinase-like (PK-like)"/>
    <property type="match status" value="1"/>
</dbReference>
<dbReference type="GO" id="GO:0004103">
    <property type="term" value="F:choline kinase activity"/>
    <property type="evidence" value="ECO:0007669"/>
    <property type="project" value="TreeGrafter"/>
</dbReference>
<dbReference type="GO" id="GO:0004305">
    <property type="term" value="F:ethanolamine kinase activity"/>
    <property type="evidence" value="ECO:0007669"/>
    <property type="project" value="UniProtKB-EC"/>
</dbReference>
<evidence type="ECO:0000256" key="1">
    <source>
        <dbReference type="ARBA" id="ARBA00038211"/>
    </source>
</evidence>
<dbReference type="GeneID" id="15806693"/>
<dbReference type="eggNOG" id="KOG2686">
    <property type="taxonomic scope" value="Eukaryota"/>
</dbReference>
<dbReference type="GO" id="GO:0005737">
    <property type="term" value="C:cytoplasm"/>
    <property type="evidence" value="ECO:0007669"/>
    <property type="project" value="TreeGrafter"/>
</dbReference>
<dbReference type="EMBL" id="ACOU01000001">
    <property type="protein sequence ID" value="EKX74414.1"/>
    <property type="molecule type" value="Genomic_DNA"/>
</dbReference>
<dbReference type="Gene3D" id="3.90.1200.10">
    <property type="match status" value="1"/>
</dbReference>
<dbReference type="PANTHER" id="PTHR22603">
    <property type="entry name" value="CHOLINE/ETHANOALAMINE KINASE"/>
    <property type="match status" value="1"/>
</dbReference>
<keyword evidence="3" id="KW-0808">Transferase</keyword>
<evidence type="ECO:0000256" key="2">
    <source>
        <dbReference type="SAM" id="MobiDB-lite"/>
    </source>
</evidence>
<keyword evidence="3" id="KW-0418">Kinase</keyword>
<feature type="compositionally biased region" description="Basic and acidic residues" evidence="2">
    <location>
        <begin position="10"/>
        <end position="26"/>
    </location>
</feature>
<dbReference type="KEGG" id="beq:BEWA_044940"/>
<dbReference type="RefSeq" id="XP_004833866.1">
    <property type="nucleotide sequence ID" value="XM_004833809.1"/>
</dbReference>
<proteinExistence type="inferred from homology"/>
<dbReference type="EC" id="2.7.1.82" evidence="3"/>
<name>L1LGK6_THEEQ</name>
<accession>L1LGK6</accession>
<evidence type="ECO:0000313" key="4">
    <source>
        <dbReference type="Proteomes" id="UP000031512"/>
    </source>
</evidence>
<gene>
    <name evidence="3" type="ORF">BEWA_044940</name>
</gene>
<dbReference type="GO" id="GO:0006646">
    <property type="term" value="P:phosphatidylethanolamine biosynthetic process"/>
    <property type="evidence" value="ECO:0007669"/>
    <property type="project" value="TreeGrafter"/>
</dbReference>
<protein>
    <submittedName>
        <fullName evidence="3">Choline/ethanolamine kinase, putative</fullName>
        <ecNumber evidence="3">2.7.1.82</ecNumber>
    </submittedName>
</protein>
<dbReference type="CDD" id="cd14021">
    <property type="entry name" value="ChoK-like_euk"/>
    <property type="match status" value="1"/>
</dbReference>
<dbReference type="VEuPathDB" id="PiroplasmaDB:BEWA_044940"/>
<evidence type="ECO:0000313" key="3">
    <source>
        <dbReference type="EMBL" id="EKX74414.1"/>
    </source>
</evidence>
<dbReference type="Proteomes" id="UP000031512">
    <property type="component" value="Unassembled WGS sequence"/>
</dbReference>
<dbReference type="OrthoDB" id="360142at2759"/>
<keyword evidence="4" id="KW-1185">Reference proteome</keyword>
<reference evidence="3 4" key="1">
    <citation type="journal article" date="2012" name="BMC Genomics">
        <title>Comparative genomic analysis and phylogenetic position of Theileria equi.</title>
        <authorList>
            <person name="Kappmeyer L.S."/>
            <person name="Thiagarajan M."/>
            <person name="Herndon D.R."/>
            <person name="Ramsay J.D."/>
            <person name="Caler E."/>
            <person name="Djikeng A."/>
            <person name="Gillespie J.J."/>
            <person name="Lau A.O."/>
            <person name="Roalson E.H."/>
            <person name="Silva J.C."/>
            <person name="Silva M.G."/>
            <person name="Suarez C.E."/>
            <person name="Ueti M.W."/>
            <person name="Nene V.M."/>
            <person name="Mealey R.H."/>
            <person name="Knowles D.P."/>
            <person name="Brayton K.A."/>
        </authorList>
    </citation>
    <scope>NUCLEOTIDE SEQUENCE [LARGE SCALE GENOMIC DNA]</scope>
    <source>
        <strain evidence="3 4">WA</strain>
    </source>
</reference>
<comment type="similarity">
    <text evidence="1">Belongs to the choline/ethanolamine kinase family.</text>
</comment>
<dbReference type="Pfam" id="PF01633">
    <property type="entry name" value="Choline_kinase"/>
    <property type="match status" value="1"/>
</dbReference>